<keyword evidence="2" id="KW-1185">Reference proteome</keyword>
<dbReference type="Proteomes" id="UP000008400">
    <property type="component" value="Segment"/>
</dbReference>
<dbReference type="RefSeq" id="YP_009637781.1">
    <property type="nucleotide sequence ID" value="NC_042329.1"/>
</dbReference>
<dbReference type="OrthoDB" id="23265at10239"/>
<evidence type="ECO:0000313" key="1">
    <source>
        <dbReference type="EMBL" id="AEJ92951.1"/>
    </source>
</evidence>
<proteinExistence type="predicted"/>
<dbReference type="EMBL" id="JN020140">
    <property type="protein sequence ID" value="AEJ92951.1"/>
    <property type="molecule type" value="Genomic_DNA"/>
</dbReference>
<evidence type="ECO:0000313" key="2">
    <source>
        <dbReference type="Proteomes" id="UP000008400"/>
    </source>
</evidence>
<sequence>MPQTIHVLPVDDLIEHEDVGDDCVCGPEIEPVFDADGACGWVITHHSLDGRERFEC</sequence>
<protein>
    <submittedName>
        <fullName evidence="1">Uncharacterized protein</fullName>
    </submittedName>
</protein>
<gene>
    <name evidence="1" type="primary">66</name>
    <name evidence="1" type="ORF">MRGORDO_66</name>
</gene>
<dbReference type="GeneID" id="40234535"/>
<organism evidence="1 2">
    <name type="scientific">Mycobacterium phage MrGordo</name>
    <dbReference type="NCBI Taxonomy" id="2847995"/>
    <lineage>
        <taxon>Viruses</taxon>
        <taxon>Duplodnaviria</taxon>
        <taxon>Heunggongvirae</taxon>
        <taxon>Uroviricota</taxon>
        <taxon>Caudoviricetes</taxon>
        <taxon>Fromanvirus</taxon>
        <taxon>Fromanvirus mrgordo</taxon>
    </lineage>
</organism>
<name>G1DTV5_9CAUD</name>
<reference evidence="1 2" key="1">
    <citation type="journal article" date="2012" name="J. Virol.">
        <title>Complete Genome Sequences of 138 Mycobacteriophages.</title>
        <authorList>
            <consortium name="the Science Education Alliance Phage Hunters Advancing Genomics and Evolutionary Science Program"/>
            <consortium name="the KwaZulu-Natal Research Institute for Tuberculosis and HIV Mycobacterial Genetics Course Students"/>
            <consortium name="the Phage Hunters Integrating Research and Education Program"/>
            <person name="Hatfull G.F."/>
        </authorList>
    </citation>
    <scope>NUCLEOTIDE SEQUENCE [LARGE SCALE GENOMIC DNA]</scope>
</reference>
<accession>G1DTV5</accession>